<evidence type="ECO:0000313" key="2">
    <source>
        <dbReference type="EMBL" id="KAK2593617.1"/>
    </source>
</evidence>
<feature type="transmembrane region" description="Helical" evidence="1">
    <location>
        <begin position="494"/>
        <end position="518"/>
    </location>
</feature>
<feature type="transmembrane region" description="Helical" evidence="1">
    <location>
        <begin position="43"/>
        <end position="67"/>
    </location>
</feature>
<keyword evidence="3" id="KW-1185">Reference proteome</keyword>
<name>A0AAJ0CL55_9HYPO</name>
<reference evidence="2" key="1">
    <citation type="submission" date="2023-06" db="EMBL/GenBank/DDBJ databases">
        <title>Conoideocrella luteorostrata (Hypocreales: Clavicipitaceae), a potential biocontrol fungus for elongate hemlock scale in United States Christmas tree production areas.</title>
        <authorList>
            <person name="Barrett H."/>
            <person name="Lovett B."/>
            <person name="Macias A.M."/>
            <person name="Stajich J.E."/>
            <person name="Kasson M.T."/>
        </authorList>
    </citation>
    <scope>NUCLEOTIDE SEQUENCE</scope>
    <source>
        <strain evidence="2">ARSEF 14590</strain>
    </source>
</reference>
<comment type="caution">
    <text evidence="2">The sequence shown here is derived from an EMBL/GenBank/DDBJ whole genome shotgun (WGS) entry which is preliminary data.</text>
</comment>
<sequence length="561" mass="62410">MVVSGTKQLPETYQLWRWFKFPMESGSKDAIAVPATFASQLTAAYAIMMTMILGNFWTIVICVIVYFNWHKSTRLRPHPLFPTLWNQKAELFSSITETFKYSRRSWSNREDAKIHKDNIWLIPLLFLVSSVCVGQKFMEILVPPLLTLGAAAPVNPDAIYFPRGYTEGESYQVTATRSILETPWALRALGSVDLGNKELREKVSVSEALSNGVWASDKPIQRVNYAYKVTGVDLGLQRYPTLLLSVTGSCVTEYGWFNGTDRETPDLLIDRYNRFGNASVPVDVSILDGRATVGRFFLGKLALEGTLKDSNATWSAFVSSVQRKSFSSSSDPWYFTDKIATEKTGADYIVKEERPALSCWQDDVWSYNGRISTVVGLNSKMLPGLELSVAMQEALSLNLNAPMIQQIGQSLGPSSLKSATSTIGQIFSAKDSGFQKDLERLVLASYIATTNILTDSTQYPAGAERELENLSRGADGKIKDGVADFIVFSSDVSALSMAVVIAIPVLLIVTWWLSYFLLRCTRFGIVESLNSNHMFQVLTTKHDEADKLIDGKSPTTAWRLD</sequence>
<gene>
    <name evidence="2" type="ORF">QQS21_008665</name>
</gene>
<keyword evidence="1" id="KW-0812">Transmembrane</keyword>
<feature type="transmembrane region" description="Helical" evidence="1">
    <location>
        <begin position="119"/>
        <end position="138"/>
    </location>
</feature>
<evidence type="ECO:0000256" key="1">
    <source>
        <dbReference type="SAM" id="Phobius"/>
    </source>
</evidence>
<dbReference type="EMBL" id="JASWJB010000203">
    <property type="protein sequence ID" value="KAK2593617.1"/>
    <property type="molecule type" value="Genomic_DNA"/>
</dbReference>
<keyword evidence="1" id="KW-1133">Transmembrane helix</keyword>
<evidence type="ECO:0000313" key="3">
    <source>
        <dbReference type="Proteomes" id="UP001251528"/>
    </source>
</evidence>
<protein>
    <submittedName>
        <fullName evidence="2">Uncharacterized protein</fullName>
    </submittedName>
</protein>
<dbReference type="AlphaFoldDB" id="A0AAJ0CL55"/>
<dbReference type="Proteomes" id="UP001251528">
    <property type="component" value="Unassembled WGS sequence"/>
</dbReference>
<accession>A0AAJ0CL55</accession>
<proteinExistence type="predicted"/>
<organism evidence="2 3">
    <name type="scientific">Conoideocrella luteorostrata</name>
    <dbReference type="NCBI Taxonomy" id="1105319"/>
    <lineage>
        <taxon>Eukaryota</taxon>
        <taxon>Fungi</taxon>
        <taxon>Dikarya</taxon>
        <taxon>Ascomycota</taxon>
        <taxon>Pezizomycotina</taxon>
        <taxon>Sordariomycetes</taxon>
        <taxon>Hypocreomycetidae</taxon>
        <taxon>Hypocreales</taxon>
        <taxon>Clavicipitaceae</taxon>
        <taxon>Conoideocrella</taxon>
    </lineage>
</organism>
<keyword evidence="1" id="KW-0472">Membrane</keyword>